<evidence type="ECO:0000256" key="3">
    <source>
        <dbReference type="ARBA" id="ARBA00022475"/>
    </source>
</evidence>
<evidence type="ECO:0000313" key="7">
    <source>
        <dbReference type="EMBL" id="HIR00858.1"/>
    </source>
</evidence>
<proteinExistence type="inferred from homology"/>
<comment type="caution">
    <text evidence="7">The sequence shown here is derived from an EMBL/GenBank/DDBJ whole genome shotgun (WGS) entry which is preliminary data.</text>
</comment>
<dbReference type="PANTHER" id="PTHR37937:SF1">
    <property type="entry name" value="CONJUGATIVE TRANSFER: DNA TRANSPORT"/>
    <property type="match status" value="1"/>
</dbReference>
<keyword evidence="3" id="KW-1003">Cell membrane</keyword>
<dbReference type="CDD" id="cd01127">
    <property type="entry name" value="TrwB_TraG_TraD_VirD4"/>
    <property type="match status" value="1"/>
</dbReference>
<gene>
    <name evidence="7" type="ORF">IAA69_01055</name>
</gene>
<dbReference type="EMBL" id="DVGB01000009">
    <property type="protein sequence ID" value="HIR00858.1"/>
    <property type="molecule type" value="Genomic_DNA"/>
</dbReference>
<dbReference type="Gene3D" id="3.40.50.300">
    <property type="entry name" value="P-loop containing nucleotide triphosphate hydrolases"/>
    <property type="match status" value="1"/>
</dbReference>
<keyword evidence="6" id="KW-0472">Membrane</keyword>
<keyword evidence="4" id="KW-0812">Transmembrane</keyword>
<evidence type="ECO:0000256" key="1">
    <source>
        <dbReference type="ARBA" id="ARBA00004651"/>
    </source>
</evidence>
<keyword evidence="5" id="KW-1133">Transmembrane helix</keyword>
<name>A0A9D1D2G8_9ACTN</name>
<comment type="similarity">
    <text evidence="2">Belongs to the VirD4/TraG family.</text>
</comment>
<sequence length="544" mass="60330">MINAYATEQDIKRLTVSCAINEAVHALDDPKLPPADKMAIVGKLCPAGGPVAMCGNNGDVCVIDSDSHSIMFASSGRGKTRRHVFPMVMTEILSGTNLVVNDMKGEIYEAMQGLLKKMEYTVYVLDLRQPSKSPNRYNPLAIAWDEYHLGDKDAAFLYLHSFGQSLFSQMENASADPFWHMTATDYFVALTMGMLEHGVEKDAFTLESVALMDRMGNKKSGPGNPQINDFFAGLPKDGIAEQFASGTIGAPNDTRASILSVFRQPISLYAGQRGLMDVLARDDFKISDLAQEKRAFFIVSPDETHSLGPVVVGILNQVMSALISHAQTAYGGVLPRRIDFILDEFGNLPTKVPEMSALVSAARSRNIRFHFVLQSEHQLSNVYGDQIKEVILDNVDNWFFMGSRGLQFLKHVSELAGERENASGKVEPVMSVAKLQRLEKRDDETETLVLMGSLKPFVTPLKDISQYESVDSEGVAPAPRRQIDRSVFDVEAVVRDMKEKKIREIMDREMCEKGKKPTKKHPKKTIDEDILEGLRKMAAESAAE</sequence>
<dbReference type="PANTHER" id="PTHR37937">
    <property type="entry name" value="CONJUGATIVE TRANSFER: DNA TRANSPORT"/>
    <property type="match status" value="1"/>
</dbReference>
<comment type="subcellular location">
    <subcellularLocation>
        <location evidence="1">Cell membrane</location>
        <topology evidence="1">Multi-pass membrane protein</topology>
    </subcellularLocation>
</comment>
<evidence type="ECO:0000256" key="5">
    <source>
        <dbReference type="ARBA" id="ARBA00022989"/>
    </source>
</evidence>
<dbReference type="InterPro" id="IPR027417">
    <property type="entry name" value="P-loop_NTPase"/>
</dbReference>
<dbReference type="Proteomes" id="UP000824261">
    <property type="component" value="Unassembled WGS sequence"/>
</dbReference>
<dbReference type="GO" id="GO:0005886">
    <property type="term" value="C:plasma membrane"/>
    <property type="evidence" value="ECO:0007669"/>
    <property type="project" value="UniProtKB-SubCell"/>
</dbReference>
<reference evidence="7" key="2">
    <citation type="journal article" date="2021" name="PeerJ">
        <title>Extensive microbial diversity within the chicken gut microbiome revealed by metagenomics and culture.</title>
        <authorList>
            <person name="Gilroy R."/>
            <person name="Ravi A."/>
            <person name="Getino M."/>
            <person name="Pursley I."/>
            <person name="Horton D.L."/>
            <person name="Alikhan N.F."/>
            <person name="Baker D."/>
            <person name="Gharbi K."/>
            <person name="Hall N."/>
            <person name="Watson M."/>
            <person name="Adriaenssens E.M."/>
            <person name="Foster-Nyarko E."/>
            <person name="Jarju S."/>
            <person name="Secka A."/>
            <person name="Antonio M."/>
            <person name="Oren A."/>
            <person name="Chaudhuri R.R."/>
            <person name="La Ragione R."/>
            <person name="Hildebrand F."/>
            <person name="Pallen M.J."/>
        </authorList>
    </citation>
    <scope>NUCLEOTIDE SEQUENCE</scope>
    <source>
        <strain evidence="7">ChiGjej1B1-2707</strain>
    </source>
</reference>
<dbReference type="SUPFAM" id="SSF52540">
    <property type="entry name" value="P-loop containing nucleoside triphosphate hydrolases"/>
    <property type="match status" value="1"/>
</dbReference>
<evidence type="ECO:0000256" key="2">
    <source>
        <dbReference type="ARBA" id="ARBA00008806"/>
    </source>
</evidence>
<dbReference type="InterPro" id="IPR003688">
    <property type="entry name" value="TraG/VirD4"/>
</dbReference>
<dbReference type="AlphaFoldDB" id="A0A9D1D2G8"/>
<dbReference type="InterPro" id="IPR051539">
    <property type="entry name" value="T4SS-coupling_protein"/>
</dbReference>
<accession>A0A9D1D2G8</accession>
<dbReference type="Pfam" id="PF02534">
    <property type="entry name" value="T4SS-DNA_transf"/>
    <property type="match status" value="1"/>
</dbReference>
<evidence type="ECO:0000256" key="4">
    <source>
        <dbReference type="ARBA" id="ARBA00022692"/>
    </source>
</evidence>
<evidence type="ECO:0000256" key="6">
    <source>
        <dbReference type="ARBA" id="ARBA00023136"/>
    </source>
</evidence>
<reference evidence="7" key="1">
    <citation type="submission" date="2020-10" db="EMBL/GenBank/DDBJ databases">
        <authorList>
            <person name="Gilroy R."/>
        </authorList>
    </citation>
    <scope>NUCLEOTIDE SEQUENCE</scope>
    <source>
        <strain evidence="7">ChiGjej1B1-2707</strain>
    </source>
</reference>
<organism evidence="7 8">
    <name type="scientific">Candidatus Aveggerthella stercoripullorum</name>
    <dbReference type="NCBI Taxonomy" id="2840688"/>
    <lineage>
        <taxon>Bacteria</taxon>
        <taxon>Bacillati</taxon>
        <taxon>Actinomycetota</taxon>
        <taxon>Coriobacteriia</taxon>
        <taxon>Eggerthellales</taxon>
        <taxon>Eggerthellaceae</taxon>
        <taxon>Eggerthellaceae incertae sedis</taxon>
        <taxon>Candidatus Aveggerthella</taxon>
    </lineage>
</organism>
<evidence type="ECO:0000313" key="8">
    <source>
        <dbReference type="Proteomes" id="UP000824261"/>
    </source>
</evidence>
<protein>
    <submittedName>
        <fullName evidence="7">Type IV secretory system conjugative DNA transfer family protein</fullName>
    </submittedName>
</protein>